<dbReference type="STRING" id="334426.A0A0R3PEU9"/>
<dbReference type="SMART" id="SM00671">
    <property type="entry name" value="SEL1"/>
    <property type="match status" value="2"/>
</dbReference>
<feature type="region of interest" description="Disordered" evidence="4">
    <location>
        <begin position="1000"/>
        <end position="1267"/>
    </location>
</feature>
<dbReference type="InterPro" id="IPR031101">
    <property type="entry name" value="Ctr9"/>
</dbReference>
<feature type="compositionally biased region" description="Low complexity" evidence="4">
    <location>
        <begin position="1147"/>
        <end position="1156"/>
    </location>
</feature>
<evidence type="ECO:0000256" key="2">
    <source>
        <dbReference type="ARBA" id="ARBA00022803"/>
    </source>
</evidence>
<evidence type="ECO:0000313" key="7">
    <source>
        <dbReference type="WBParaSite" id="ACOC_0000263501-mRNA-1"/>
    </source>
</evidence>
<evidence type="ECO:0000313" key="5">
    <source>
        <dbReference type="EMBL" id="VDM54221.1"/>
    </source>
</evidence>
<dbReference type="InterPro" id="IPR019734">
    <property type="entry name" value="TPR_rpt"/>
</dbReference>
<feature type="repeat" description="TPR" evidence="3">
    <location>
        <begin position="634"/>
        <end position="667"/>
    </location>
</feature>
<dbReference type="GO" id="GO:0016593">
    <property type="term" value="C:Cdc73/Paf1 complex"/>
    <property type="evidence" value="ECO:0007669"/>
    <property type="project" value="TreeGrafter"/>
</dbReference>
<dbReference type="GO" id="GO:0006368">
    <property type="term" value="P:transcription elongation by RNA polymerase II"/>
    <property type="evidence" value="ECO:0007669"/>
    <property type="project" value="TreeGrafter"/>
</dbReference>
<dbReference type="AlphaFoldDB" id="A0A0R3PEU9"/>
<feature type="compositionally biased region" description="Basic and acidic residues" evidence="4">
    <location>
        <begin position="1088"/>
        <end position="1099"/>
    </location>
</feature>
<dbReference type="GO" id="GO:0006355">
    <property type="term" value="P:regulation of DNA-templated transcription"/>
    <property type="evidence" value="ECO:0007669"/>
    <property type="project" value="InterPro"/>
</dbReference>
<evidence type="ECO:0000256" key="1">
    <source>
        <dbReference type="ARBA" id="ARBA00022737"/>
    </source>
</evidence>
<dbReference type="PANTHER" id="PTHR14027:SF2">
    <property type="entry name" value="RNA POLYMERASE-ASSOCIATED PROTEIN CTR9 HOMOLOG"/>
    <property type="match status" value="1"/>
</dbReference>
<feature type="compositionally biased region" description="Basic residues" evidence="4">
    <location>
        <begin position="1100"/>
        <end position="1115"/>
    </location>
</feature>
<dbReference type="SUPFAM" id="SSF48452">
    <property type="entry name" value="TPR-like"/>
    <property type="match status" value="3"/>
</dbReference>
<keyword evidence="2 3" id="KW-0802">TPR repeat</keyword>
<dbReference type="Pfam" id="PF13174">
    <property type="entry name" value="TPR_6"/>
    <property type="match status" value="1"/>
</dbReference>
<dbReference type="EMBL" id="UYYA01000567">
    <property type="protein sequence ID" value="VDM54221.1"/>
    <property type="molecule type" value="Genomic_DNA"/>
</dbReference>
<evidence type="ECO:0000313" key="6">
    <source>
        <dbReference type="Proteomes" id="UP000267027"/>
    </source>
</evidence>
<dbReference type="OMA" id="CFLAGEF"/>
<feature type="compositionally biased region" description="Basic and acidic residues" evidence="4">
    <location>
        <begin position="1010"/>
        <end position="1042"/>
    </location>
</feature>
<feature type="repeat" description="TPR" evidence="3">
    <location>
        <begin position="883"/>
        <end position="916"/>
    </location>
</feature>
<name>A0A0R3PEU9_ANGCS</name>
<organism evidence="7">
    <name type="scientific">Angiostrongylus costaricensis</name>
    <name type="common">Nematode worm</name>
    <dbReference type="NCBI Taxonomy" id="334426"/>
    <lineage>
        <taxon>Eukaryota</taxon>
        <taxon>Metazoa</taxon>
        <taxon>Ecdysozoa</taxon>
        <taxon>Nematoda</taxon>
        <taxon>Chromadorea</taxon>
        <taxon>Rhabditida</taxon>
        <taxon>Rhabditina</taxon>
        <taxon>Rhabditomorpha</taxon>
        <taxon>Strongyloidea</taxon>
        <taxon>Metastrongylidae</taxon>
        <taxon>Angiostrongylus</taxon>
    </lineage>
</organism>
<dbReference type="SMART" id="SM00028">
    <property type="entry name" value="TPR"/>
    <property type="match status" value="9"/>
</dbReference>
<dbReference type="GO" id="GO:0000993">
    <property type="term" value="F:RNA polymerase II complex binding"/>
    <property type="evidence" value="ECO:0007669"/>
    <property type="project" value="TreeGrafter"/>
</dbReference>
<dbReference type="PANTHER" id="PTHR14027">
    <property type="entry name" value="RNA POLYMERASE-ASSOCIATED PROTEIN CTR9"/>
    <property type="match status" value="1"/>
</dbReference>
<evidence type="ECO:0000256" key="3">
    <source>
        <dbReference type="PROSITE-ProRule" id="PRU00339"/>
    </source>
</evidence>
<dbReference type="Proteomes" id="UP000267027">
    <property type="component" value="Unassembled WGS sequence"/>
</dbReference>
<proteinExistence type="predicted"/>
<reference evidence="5 6" key="2">
    <citation type="submission" date="2018-11" db="EMBL/GenBank/DDBJ databases">
        <authorList>
            <consortium name="Pathogen Informatics"/>
        </authorList>
    </citation>
    <scope>NUCLEOTIDE SEQUENCE [LARGE SCALE GENOMIC DNA]</scope>
    <source>
        <strain evidence="5 6">Costa Rica</strain>
    </source>
</reference>
<keyword evidence="6" id="KW-1185">Reference proteome</keyword>
<dbReference type="Gene3D" id="1.25.40.10">
    <property type="entry name" value="Tetratricopeptide repeat domain"/>
    <property type="match status" value="4"/>
</dbReference>
<dbReference type="InterPro" id="IPR011990">
    <property type="entry name" value="TPR-like_helical_dom_sf"/>
</dbReference>
<accession>A0A0R3PEU9</accession>
<sequence length="1267" mass="144195">MSRSVSIPLRDSVEDVGKEFTFLSWMEKDLKQIRRFSIEVWNLTQNWVTTSLHSSTVLERLINNKLRIIYSRQEVDQFSSAHETETFMLDKDARHRIINEIIRDAEELGDLVQGLRRIVTKLNTAKSRIEAWVKLCPNPGPIASNILYTLADIVPALVSMYDREVNAREAGLADIAEYENRDVFSAVVLTYKYEPFVDHNLLSRLFALEIIEISFDALPEGDEVLEILRAEKASLHFWIDLGLEYYRCGRVDDFVRLLEVSGSEASLDYPEVENDQMRALDILAAYYVRLGHKERNSKERKRDLFSKATLLYTTADRIKMYDMPHLTGRAYFCLVEARASKVDQADQQFNFVLKQDAYDIPAMMGKAIISFSKQDYKTALYFLKRALRQKPDGPADIRVGIGYCLARLGLTDKARSILDYNTHTVEGAQSAVACLGQAYSLEPENPVVLVHLANHFFFKGEMGKVERLAWHAMNMTESDEIKGEACYILARYFHYNRDYEKAFKYYYQATTLNHPTFVLPQYGLGQLYIMRGEFSQAITAFETVLKSMPNNMDTMKVLAALYAHTDSGNAERQEKAREMLTKVLEVFPNDVEVLIDLAQLLEGVDPQASITSAKHGTACELIKPSEDGQMDAPAAILNNIGALHMTMEKYERAKEYFEAAEAKLQEDLEGDLCDSKLSSYVITMRYNLARCLEHLCYLRLGCLARDRGQIYESSVWFKEAMSVDQNNADSWVLIGNLHMSKHEWGPGQKKFEQVLNKMDKEDAYSWVSLGNVWMEMLFNLGRKKTDIQGQETKYMDRALQMFGKALKIEPKNIWAANGIGCVLASKSMWQDARDIFAQVREATSEFYDVWMNIAHVYIELGQYVPALQMYSNAIKKFSKEQDHQALLYLARAYYKAGRLPDSLHALENAMMEAPDNVLIKFNYAFILKLTATEVLQEVKSTAMQVRGAMADLKTAERMFSFIASTRDDTLASSRYVSRTHAGEEARACTDLLRQAQTYLARAQQRDEEDERQRAKQQAEREALRRKLAQEMEEREKELREKQASMANMRNEYLVDEKKGGRSAGSGRRRRADVGDEFVNDSSDMGSWHGEEGADGGERRRKDKLSKKMSRKRREKRAAETGSASEEDESAQERRRRRKEAAERKSAAKLSQKQSSKIKSRAFLSSDEDSSDGGPVHAPEDPGNDSPRPPRITDSEDSDDSIPRQRRKKNVMDSDDEQSDSGSGGGPLIGASDSDSAPQSRKSHDISVDSDSAPVKKKRQIRSSDESG</sequence>
<dbReference type="OrthoDB" id="343875at2759"/>
<feature type="repeat" description="TPR" evidence="3">
    <location>
        <begin position="518"/>
        <end position="551"/>
    </location>
</feature>
<dbReference type="Pfam" id="PF13181">
    <property type="entry name" value="TPR_8"/>
    <property type="match status" value="2"/>
</dbReference>
<dbReference type="PROSITE" id="PS50005">
    <property type="entry name" value="TPR"/>
    <property type="match status" value="4"/>
</dbReference>
<protein>
    <submittedName>
        <fullName evidence="7">TPR_REGION domain-containing protein</fullName>
    </submittedName>
</protein>
<dbReference type="WBParaSite" id="ACOC_0000263501-mRNA-1">
    <property type="protein sequence ID" value="ACOC_0000263501-mRNA-1"/>
    <property type="gene ID" value="ACOC_0000263501"/>
</dbReference>
<feature type="repeat" description="TPR" evidence="3">
    <location>
        <begin position="847"/>
        <end position="880"/>
    </location>
</feature>
<dbReference type="Pfam" id="PF13432">
    <property type="entry name" value="TPR_16"/>
    <property type="match status" value="1"/>
</dbReference>
<dbReference type="InterPro" id="IPR006597">
    <property type="entry name" value="Sel1-like"/>
</dbReference>
<gene>
    <name evidence="5" type="ORF">ACOC_LOCUS2636</name>
</gene>
<reference evidence="7" key="1">
    <citation type="submission" date="2017-02" db="UniProtKB">
        <authorList>
            <consortium name="WormBaseParasite"/>
        </authorList>
    </citation>
    <scope>IDENTIFICATION</scope>
</reference>
<evidence type="ECO:0000256" key="4">
    <source>
        <dbReference type="SAM" id="MobiDB-lite"/>
    </source>
</evidence>
<keyword evidence="1" id="KW-0677">Repeat</keyword>